<keyword evidence="1" id="KW-0106">Calcium</keyword>
<dbReference type="SMART" id="SM00054">
    <property type="entry name" value="EFh"/>
    <property type="match status" value="2"/>
</dbReference>
<proteinExistence type="predicted"/>
<dbReference type="InterPro" id="IPR018247">
    <property type="entry name" value="EF_Hand_1_Ca_BS"/>
</dbReference>
<sequence length="255" mass="27724">MGCSASKPAMGPLEALLISAVKTAKSRSGMRSGKMHTFNALLMHFGQMKQGFEKIRQLFTAISVSSSGRIPSLDTKLDILKIDPSSPVITQIVAAVNLEGKGGVDGDDFLVVWTILYLLEAETSVQYPEISQALEIVEKSFVYFDSSCDGNLERSEMIEALQTTSARKDHAKPLKGAKRHKGVAELLFDVLDLDNSGEISFKEFLLGMRKIVLDEELEEEELMENIRSGSSTSALKPLNPEDNTQASGPTVAAAL</sequence>
<dbReference type="Gene3D" id="1.10.238.10">
    <property type="entry name" value="EF-hand"/>
    <property type="match status" value="1"/>
</dbReference>
<dbReference type="EMBL" id="BEGY01000053">
    <property type="protein sequence ID" value="GAX80514.1"/>
    <property type="molecule type" value="Genomic_DNA"/>
</dbReference>
<accession>A0A250XBR4</accession>
<dbReference type="STRING" id="1157962.A0A250XBR4"/>
<dbReference type="Proteomes" id="UP000232323">
    <property type="component" value="Unassembled WGS sequence"/>
</dbReference>
<evidence type="ECO:0000313" key="5">
    <source>
        <dbReference type="Proteomes" id="UP000232323"/>
    </source>
</evidence>
<name>A0A250XBR4_9CHLO</name>
<dbReference type="OrthoDB" id="26525at2759"/>
<evidence type="ECO:0000259" key="3">
    <source>
        <dbReference type="PROSITE" id="PS50222"/>
    </source>
</evidence>
<dbReference type="AlphaFoldDB" id="A0A250XBR4"/>
<dbReference type="PROSITE" id="PS50222">
    <property type="entry name" value="EF_HAND_2"/>
    <property type="match status" value="2"/>
</dbReference>
<dbReference type="PROSITE" id="PS00018">
    <property type="entry name" value="EF_HAND_1"/>
    <property type="match status" value="2"/>
</dbReference>
<dbReference type="InterPro" id="IPR002048">
    <property type="entry name" value="EF_hand_dom"/>
</dbReference>
<dbReference type="Pfam" id="PF13499">
    <property type="entry name" value="EF-hand_7"/>
    <property type="match status" value="1"/>
</dbReference>
<protein>
    <recommendedName>
        <fullName evidence="3">EF-hand domain-containing protein</fullName>
    </recommendedName>
</protein>
<dbReference type="SUPFAM" id="SSF47473">
    <property type="entry name" value="EF-hand"/>
    <property type="match status" value="1"/>
</dbReference>
<keyword evidence="5" id="KW-1185">Reference proteome</keyword>
<dbReference type="GO" id="GO:0005509">
    <property type="term" value="F:calcium ion binding"/>
    <property type="evidence" value="ECO:0007669"/>
    <property type="project" value="InterPro"/>
</dbReference>
<feature type="domain" description="EF-hand" evidence="3">
    <location>
        <begin position="179"/>
        <end position="214"/>
    </location>
</feature>
<comment type="caution">
    <text evidence="4">The sequence shown here is derived from an EMBL/GenBank/DDBJ whole genome shotgun (WGS) entry which is preliminary data.</text>
</comment>
<feature type="region of interest" description="Disordered" evidence="2">
    <location>
        <begin position="224"/>
        <end position="255"/>
    </location>
</feature>
<gene>
    <name evidence="4" type="ORF">CEUSTIGMA_g7952.t1</name>
</gene>
<reference evidence="4 5" key="1">
    <citation type="submission" date="2017-08" db="EMBL/GenBank/DDBJ databases">
        <title>Acidophilic green algal genome provides insights into adaptation to an acidic environment.</title>
        <authorList>
            <person name="Hirooka S."/>
            <person name="Hirose Y."/>
            <person name="Kanesaki Y."/>
            <person name="Higuchi S."/>
            <person name="Fujiwara T."/>
            <person name="Onuma R."/>
            <person name="Era A."/>
            <person name="Ohbayashi R."/>
            <person name="Uzuka A."/>
            <person name="Nozaki H."/>
            <person name="Yoshikawa H."/>
            <person name="Miyagishima S.Y."/>
        </authorList>
    </citation>
    <scope>NUCLEOTIDE SEQUENCE [LARGE SCALE GENOMIC DNA]</scope>
    <source>
        <strain evidence="4 5">NIES-2499</strain>
    </source>
</reference>
<evidence type="ECO:0000256" key="1">
    <source>
        <dbReference type="ARBA" id="ARBA00022837"/>
    </source>
</evidence>
<dbReference type="CDD" id="cd00051">
    <property type="entry name" value="EFh"/>
    <property type="match status" value="1"/>
</dbReference>
<evidence type="ECO:0000256" key="2">
    <source>
        <dbReference type="SAM" id="MobiDB-lite"/>
    </source>
</evidence>
<feature type="domain" description="EF-hand" evidence="3">
    <location>
        <begin position="132"/>
        <end position="167"/>
    </location>
</feature>
<dbReference type="InterPro" id="IPR011992">
    <property type="entry name" value="EF-hand-dom_pair"/>
</dbReference>
<organism evidence="4 5">
    <name type="scientific">Chlamydomonas eustigma</name>
    <dbReference type="NCBI Taxonomy" id="1157962"/>
    <lineage>
        <taxon>Eukaryota</taxon>
        <taxon>Viridiplantae</taxon>
        <taxon>Chlorophyta</taxon>
        <taxon>core chlorophytes</taxon>
        <taxon>Chlorophyceae</taxon>
        <taxon>CS clade</taxon>
        <taxon>Chlamydomonadales</taxon>
        <taxon>Chlamydomonadaceae</taxon>
        <taxon>Chlamydomonas</taxon>
    </lineage>
</organism>
<evidence type="ECO:0000313" key="4">
    <source>
        <dbReference type="EMBL" id="GAX80514.1"/>
    </source>
</evidence>